<sequence>MPRSKERSSTSGSSSPRSPRLLPESKPHSAAAGLAARAATSSNPHLRAAGDLERPPPPPLYLTTMPSPRTPRSRPGGYYGICRPSLARVHAPTPSSMSSGGGGGGGDPLKSFASHYSERRQQLLDFFIEYTVSSVKTAFYKVQAASAKETGSPSFEIHFNHILEYNKELAFAIFNSQDRFNEWVYPTVYQFLTSEGIAKNVVERMKITFHTMPLSIEDFLREHGSLISIKSIFGGSFKLCVAHDIGMVLVHGFLEEIFSNHRKCRTWNGGFNISDMVVVNSTECRITKKSTRGGSHCTAKDLHRIGEIFMPMFSCNRGMALYFDVLQKDLSMASENEVKEEWFWEYLLSHPALKQSMARYYLECGLQYAAITFEGSGMPIQSILGVYSDWKALIPIELTENTPITDFSLYKVFWSKCEPTEGVDDPFAATVGGLLAYKGNFLQHGDEYVKVHDHSELEQFAAKTFPQALPNILRKLLRDCKTHMNEPLMVLWKAYHASRMGSDVNTEGRTGICISFSEEGR</sequence>
<dbReference type="EMBL" id="CAJGYO010000001">
    <property type="protein sequence ID" value="CAD6204351.1"/>
    <property type="molecule type" value="Genomic_DNA"/>
</dbReference>
<feature type="compositionally biased region" description="Low complexity" evidence="1">
    <location>
        <begin position="9"/>
        <end position="39"/>
    </location>
</feature>
<evidence type="ECO:0000313" key="2">
    <source>
        <dbReference type="EMBL" id="CAD6204351.1"/>
    </source>
</evidence>
<comment type="caution">
    <text evidence="2">The sequence shown here is derived from an EMBL/GenBank/DDBJ whole genome shotgun (WGS) entry which is preliminary data.</text>
</comment>
<dbReference type="AlphaFoldDB" id="A0A811MBA5"/>
<accession>A0A811MBA5</accession>
<keyword evidence="3" id="KW-1185">Reference proteome</keyword>
<evidence type="ECO:0000256" key="1">
    <source>
        <dbReference type="SAM" id="MobiDB-lite"/>
    </source>
</evidence>
<feature type="region of interest" description="Disordered" evidence="1">
    <location>
        <begin position="1"/>
        <end position="78"/>
    </location>
</feature>
<dbReference type="OrthoDB" id="636601at2759"/>
<dbReference type="Proteomes" id="UP000604825">
    <property type="component" value="Unassembled WGS sequence"/>
</dbReference>
<evidence type="ECO:0000313" key="3">
    <source>
        <dbReference type="Proteomes" id="UP000604825"/>
    </source>
</evidence>
<protein>
    <submittedName>
        <fullName evidence="2">Uncharacterized protein</fullName>
    </submittedName>
</protein>
<organism evidence="2 3">
    <name type="scientific">Miscanthus lutarioriparius</name>
    <dbReference type="NCBI Taxonomy" id="422564"/>
    <lineage>
        <taxon>Eukaryota</taxon>
        <taxon>Viridiplantae</taxon>
        <taxon>Streptophyta</taxon>
        <taxon>Embryophyta</taxon>
        <taxon>Tracheophyta</taxon>
        <taxon>Spermatophyta</taxon>
        <taxon>Magnoliopsida</taxon>
        <taxon>Liliopsida</taxon>
        <taxon>Poales</taxon>
        <taxon>Poaceae</taxon>
        <taxon>PACMAD clade</taxon>
        <taxon>Panicoideae</taxon>
        <taxon>Andropogonodae</taxon>
        <taxon>Andropogoneae</taxon>
        <taxon>Saccharinae</taxon>
        <taxon>Miscanthus</taxon>
    </lineage>
</organism>
<name>A0A811MBA5_9POAL</name>
<feature type="region of interest" description="Disordered" evidence="1">
    <location>
        <begin position="90"/>
        <end position="112"/>
    </location>
</feature>
<reference evidence="2" key="1">
    <citation type="submission" date="2020-10" db="EMBL/GenBank/DDBJ databases">
        <authorList>
            <person name="Han B."/>
            <person name="Lu T."/>
            <person name="Zhao Q."/>
            <person name="Huang X."/>
            <person name="Zhao Y."/>
        </authorList>
    </citation>
    <scope>NUCLEOTIDE SEQUENCE</scope>
</reference>
<gene>
    <name evidence="2" type="ORF">NCGR_LOCUS2347</name>
</gene>
<proteinExistence type="predicted"/>